<evidence type="ECO:0000313" key="2">
    <source>
        <dbReference type="EMBL" id="MFC0627774.1"/>
    </source>
</evidence>
<proteinExistence type="predicted"/>
<reference evidence="2 3" key="1">
    <citation type="submission" date="2024-09" db="EMBL/GenBank/DDBJ databases">
        <authorList>
            <person name="Sun Q."/>
            <person name="Mori K."/>
        </authorList>
    </citation>
    <scope>NUCLEOTIDE SEQUENCE [LARGE SCALE GENOMIC DNA]</scope>
    <source>
        <strain evidence="2 3">CGMCC 1.15906</strain>
    </source>
</reference>
<keyword evidence="3" id="KW-1185">Reference proteome</keyword>
<feature type="region of interest" description="Disordered" evidence="1">
    <location>
        <begin position="1"/>
        <end position="42"/>
    </location>
</feature>
<dbReference type="EMBL" id="JBHLTC010000036">
    <property type="protein sequence ID" value="MFC0627774.1"/>
    <property type="molecule type" value="Genomic_DNA"/>
</dbReference>
<comment type="caution">
    <text evidence="2">The sequence shown here is derived from an EMBL/GenBank/DDBJ whole genome shotgun (WGS) entry which is preliminary data.</text>
</comment>
<evidence type="ECO:0000256" key="1">
    <source>
        <dbReference type="SAM" id="MobiDB-lite"/>
    </source>
</evidence>
<dbReference type="Proteomes" id="UP001589890">
    <property type="component" value="Unassembled WGS sequence"/>
</dbReference>
<name>A0ABV6QT10_9ACTN</name>
<evidence type="ECO:0000313" key="3">
    <source>
        <dbReference type="Proteomes" id="UP001589890"/>
    </source>
</evidence>
<feature type="compositionally biased region" description="Basic and acidic residues" evidence="1">
    <location>
        <begin position="33"/>
        <end position="42"/>
    </location>
</feature>
<protein>
    <submittedName>
        <fullName evidence="2">Uncharacterized protein</fullName>
    </submittedName>
</protein>
<gene>
    <name evidence="2" type="ORF">ACFFGN_27115</name>
</gene>
<dbReference type="RefSeq" id="WP_380052920.1">
    <property type="nucleotide sequence ID" value="NZ_JBHLTC010000036.1"/>
</dbReference>
<organism evidence="2 3">
    <name type="scientific">Kribbella deserti</name>
    <dbReference type="NCBI Taxonomy" id="1926257"/>
    <lineage>
        <taxon>Bacteria</taxon>
        <taxon>Bacillati</taxon>
        <taxon>Actinomycetota</taxon>
        <taxon>Actinomycetes</taxon>
        <taxon>Propionibacteriales</taxon>
        <taxon>Kribbellaceae</taxon>
        <taxon>Kribbella</taxon>
    </lineage>
</organism>
<accession>A0ABV6QT10</accession>
<sequence length="42" mass="4358">MQTFVLDRNGWSHAPAGWSRGASGTSGTNARADGPDGGRRKA</sequence>